<comment type="caution">
    <text evidence="7">The sequence shown here is derived from an EMBL/GenBank/DDBJ whole genome shotgun (WGS) entry which is preliminary data.</text>
</comment>
<dbReference type="PROSITE" id="PS50949">
    <property type="entry name" value="HTH_GNTR"/>
    <property type="match status" value="1"/>
</dbReference>
<dbReference type="InterPro" id="IPR051446">
    <property type="entry name" value="HTH_trans_reg/aminotransferase"/>
</dbReference>
<dbReference type="InterPro" id="IPR000524">
    <property type="entry name" value="Tscrpt_reg_HTH_GntR"/>
</dbReference>
<accession>A0ABQ5UQD3</accession>
<dbReference type="PANTHER" id="PTHR46577:SF2">
    <property type="entry name" value="TRANSCRIPTIONAL REGULATORY PROTEIN"/>
    <property type="match status" value="1"/>
</dbReference>
<sequence length="470" mass="51958">MDHFPKEKTAETRVEMAMTAIRKRIRSRQATSGVRLPSIRALTQQLKISKSTVVEAYERLVAEGEVASRPGSGFYIAGHLPPLSIMENSPTLERDVDPVWMTRQSLAADEQLLKPGCGWLPPSWMPEPEIQRALRAHARPGQANLVDYSTPQGLPALRQRLSRKLMDRSIDATPDQIILTESGTHSVDLLCRFFLKPDDVVILDDPCYFNFHALLRAHRVQVVGVPFTPSGPDLKAFEEALIEHKPRLYITNSGLQNPTGATLSPVNAHRVLKLAEQHDLTIIEDDIFADLEHGAAPRLAAFDGFDRVVQIGSFSKTLSASIRCGYIATKSDWVPEITNLKLATSFGAGAFSQQIALHLLKDGAYRRHVNGLREKLAGAMSTTIPKLEGLGLSIWTKPNAGMFLWCELPDQLDAVQVAKNALEDNMMLAPGNAFSANQTANSHLRFNVAQMSDPKIFKTLEKAMKRASKS</sequence>
<gene>
    <name evidence="7" type="ORF">GCM10007879_04110</name>
</gene>
<dbReference type="InterPro" id="IPR004839">
    <property type="entry name" value="Aminotransferase_I/II_large"/>
</dbReference>
<dbReference type="PANTHER" id="PTHR46577">
    <property type="entry name" value="HTH-TYPE TRANSCRIPTIONAL REGULATORY PROTEIN GABR"/>
    <property type="match status" value="1"/>
</dbReference>
<dbReference type="SUPFAM" id="SSF46785">
    <property type="entry name" value="Winged helix' DNA-binding domain"/>
    <property type="match status" value="1"/>
</dbReference>
<evidence type="ECO:0000256" key="2">
    <source>
        <dbReference type="ARBA" id="ARBA00022898"/>
    </source>
</evidence>
<dbReference type="Pfam" id="PF00392">
    <property type="entry name" value="GntR"/>
    <property type="match status" value="1"/>
</dbReference>
<reference evidence="7" key="2">
    <citation type="submission" date="2023-01" db="EMBL/GenBank/DDBJ databases">
        <title>Draft genome sequence of Maritalea porphyrae strain NBRC 107169.</title>
        <authorList>
            <person name="Sun Q."/>
            <person name="Mori K."/>
        </authorList>
    </citation>
    <scope>NUCLEOTIDE SEQUENCE</scope>
    <source>
        <strain evidence="7">NBRC 107169</strain>
    </source>
</reference>
<evidence type="ECO:0000313" key="7">
    <source>
        <dbReference type="EMBL" id="GLQ16162.1"/>
    </source>
</evidence>
<dbReference type="SMART" id="SM00345">
    <property type="entry name" value="HTH_GNTR"/>
    <property type="match status" value="1"/>
</dbReference>
<protein>
    <submittedName>
        <fullName evidence="7">GntR family transcriptional regulator</fullName>
    </submittedName>
</protein>
<dbReference type="InterPro" id="IPR036390">
    <property type="entry name" value="WH_DNA-bd_sf"/>
</dbReference>
<name>A0ABQ5UQD3_9HYPH</name>
<dbReference type="SUPFAM" id="SSF53383">
    <property type="entry name" value="PLP-dependent transferases"/>
    <property type="match status" value="1"/>
</dbReference>
<keyword evidence="5" id="KW-0804">Transcription</keyword>
<reference evidence="7" key="1">
    <citation type="journal article" date="2014" name="Int. J. Syst. Evol. Microbiol.">
        <title>Complete genome of a new Firmicutes species belonging to the dominant human colonic microbiota ('Ruminococcus bicirculans') reveals two chromosomes and a selective capacity to utilize plant glucans.</title>
        <authorList>
            <consortium name="NISC Comparative Sequencing Program"/>
            <person name="Wegmann U."/>
            <person name="Louis P."/>
            <person name="Goesmann A."/>
            <person name="Henrissat B."/>
            <person name="Duncan S.H."/>
            <person name="Flint H.J."/>
        </authorList>
    </citation>
    <scope>NUCLEOTIDE SEQUENCE</scope>
    <source>
        <strain evidence="7">NBRC 107169</strain>
    </source>
</reference>
<dbReference type="Pfam" id="PF00155">
    <property type="entry name" value="Aminotran_1_2"/>
    <property type="match status" value="1"/>
</dbReference>
<organism evidence="7 8">
    <name type="scientific">Maritalea porphyrae</name>
    <dbReference type="NCBI Taxonomy" id="880732"/>
    <lineage>
        <taxon>Bacteria</taxon>
        <taxon>Pseudomonadati</taxon>
        <taxon>Pseudomonadota</taxon>
        <taxon>Alphaproteobacteria</taxon>
        <taxon>Hyphomicrobiales</taxon>
        <taxon>Devosiaceae</taxon>
        <taxon>Maritalea</taxon>
    </lineage>
</organism>
<dbReference type="InterPro" id="IPR015421">
    <property type="entry name" value="PyrdxlP-dep_Trfase_major"/>
</dbReference>
<dbReference type="InterPro" id="IPR015424">
    <property type="entry name" value="PyrdxlP-dep_Trfase"/>
</dbReference>
<dbReference type="Gene3D" id="3.40.640.10">
    <property type="entry name" value="Type I PLP-dependent aspartate aminotransferase-like (Major domain)"/>
    <property type="match status" value="1"/>
</dbReference>
<dbReference type="Gene3D" id="1.10.10.10">
    <property type="entry name" value="Winged helix-like DNA-binding domain superfamily/Winged helix DNA-binding domain"/>
    <property type="match status" value="1"/>
</dbReference>
<evidence type="ECO:0000256" key="1">
    <source>
        <dbReference type="ARBA" id="ARBA00005384"/>
    </source>
</evidence>
<feature type="domain" description="HTH gntR-type" evidence="6">
    <location>
        <begin position="11"/>
        <end position="79"/>
    </location>
</feature>
<dbReference type="CDD" id="cd00609">
    <property type="entry name" value="AAT_like"/>
    <property type="match status" value="1"/>
</dbReference>
<evidence type="ECO:0000313" key="8">
    <source>
        <dbReference type="Proteomes" id="UP001161405"/>
    </source>
</evidence>
<keyword evidence="4" id="KW-0238">DNA-binding</keyword>
<evidence type="ECO:0000259" key="6">
    <source>
        <dbReference type="PROSITE" id="PS50949"/>
    </source>
</evidence>
<dbReference type="InterPro" id="IPR036388">
    <property type="entry name" value="WH-like_DNA-bd_sf"/>
</dbReference>
<dbReference type="EMBL" id="BSNI01000001">
    <property type="protein sequence ID" value="GLQ16162.1"/>
    <property type="molecule type" value="Genomic_DNA"/>
</dbReference>
<evidence type="ECO:0000256" key="3">
    <source>
        <dbReference type="ARBA" id="ARBA00023015"/>
    </source>
</evidence>
<dbReference type="CDD" id="cd07377">
    <property type="entry name" value="WHTH_GntR"/>
    <property type="match status" value="1"/>
</dbReference>
<proteinExistence type="inferred from homology"/>
<evidence type="ECO:0000256" key="4">
    <source>
        <dbReference type="ARBA" id="ARBA00023125"/>
    </source>
</evidence>
<keyword evidence="3" id="KW-0805">Transcription regulation</keyword>
<keyword evidence="2" id="KW-0663">Pyridoxal phosphate</keyword>
<evidence type="ECO:0000256" key="5">
    <source>
        <dbReference type="ARBA" id="ARBA00023163"/>
    </source>
</evidence>
<dbReference type="Proteomes" id="UP001161405">
    <property type="component" value="Unassembled WGS sequence"/>
</dbReference>
<comment type="similarity">
    <text evidence="1">In the C-terminal section; belongs to the class-I pyridoxal-phosphate-dependent aminotransferase family.</text>
</comment>
<keyword evidence="8" id="KW-1185">Reference proteome</keyword>